<dbReference type="Pfam" id="PF02537">
    <property type="entry name" value="CRCB"/>
    <property type="match status" value="1"/>
</dbReference>
<evidence type="ECO:0000256" key="8">
    <source>
        <dbReference type="ARBA" id="ARBA00023065"/>
    </source>
</evidence>
<evidence type="ECO:0000256" key="9">
    <source>
        <dbReference type="ARBA" id="ARBA00023136"/>
    </source>
</evidence>
<comment type="activity regulation">
    <text evidence="14">Na(+) is not transported, but it plays an essential structural role and its presence is essential for fluoride channel function.</text>
</comment>
<keyword evidence="5 14" id="KW-0479">Metal-binding</keyword>
<feature type="transmembrane region" description="Helical" evidence="14">
    <location>
        <begin position="38"/>
        <end position="59"/>
    </location>
</feature>
<sequence>MIQCILVMLGGGIGAVIRGFVTNVFNQKFNTSLPIPTLLVNVVGSFCIGLLMGMCLNINWINPFIIVGILGGLTTFSTLSSELVKLLTTPKQINLFILYSILQYGVSFVACLLGYYLF</sequence>
<accession>A0A380HMJ8</accession>
<evidence type="ECO:0000256" key="10">
    <source>
        <dbReference type="ARBA" id="ARBA00023303"/>
    </source>
</evidence>
<evidence type="ECO:0000256" key="13">
    <source>
        <dbReference type="ARBA" id="ARBA00049940"/>
    </source>
</evidence>
<evidence type="ECO:0000256" key="5">
    <source>
        <dbReference type="ARBA" id="ARBA00022723"/>
    </source>
</evidence>
<feature type="binding site" evidence="14">
    <location>
        <position position="74"/>
    </location>
    <ligand>
        <name>Na(+)</name>
        <dbReference type="ChEBI" id="CHEBI:29101"/>
        <note>structural</note>
    </ligand>
</feature>
<keyword evidence="3 14" id="KW-1003">Cell membrane</keyword>
<dbReference type="RefSeq" id="WP_037538161.1">
    <property type="nucleotide sequence ID" value="NZ_CAXOKG010000001.1"/>
</dbReference>
<organism evidence="15 16">
    <name type="scientific">Staphylococcus saprophyticus</name>
    <dbReference type="NCBI Taxonomy" id="29385"/>
    <lineage>
        <taxon>Bacteria</taxon>
        <taxon>Bacillati</taxon>
        <taxon>Bacillota</taxon>
        <taxon>Bacilli</taxon>
        <taxon>Bacillales</taxon>
        <taxon>Staphylococcaceae</taxon>
        <taxon>Staphylococcus</taxon>
    </lineage>
</organism>
<comment type="catalytic activity">
    <reaction evidence="12">
        <text>fluoride(in) = fluoride(out)</text>
        <dbReference type="Rhea" id="RHEA:76159"/>
        <dbReference type="ChEBI" id="CHEBI:17051"/>
    </reaction>
    <physiologicalReaction direction="left-to-right" evidence="12">
        <dbReference type="Rhea" id="RHEA:76160"/>
    </physiologicalReaction>
</comment>
<dbReference type="PANTHER" id="PTHR28259:SF16">
    <property type="entry name" value="FLUORIDE-SPECIFIC ION CHANNEL FLUC 2"/>
    <property type="match status" value="1"/>
</dbReference>
<evidence type="ECO:0000256" key="7">
    <source>
        <dbReference type="ARBA" id="ARBA00023053"/>
    </source>
</evidence>
<keyword evidence="10 14" id="KW-0407">Ion channel</keyword>
<keyword evidence="9 14" id="KW-0472">Membrane</keyword>
<evidence type="ECO:0000256" key="2">
    <source>
        <dbReference type="ARBA" id="ARBA00022448"/>
    </source>
</evidence>
<evidence type="ECO:0000313" key="15">
    <source>
        <dbReference type="EMBL" id="SUM82707.1"/>
    </source>
</evidence>
<keyword evidence="8 14" id="KW-0406">Ion transport</keyword>
<dbReference type="EMBL" id="UHED01000001">
    <property type="protein sequence ID" value="SUM82707.1"/>
    <property type="molecule type" value="Genomic_DNA"/>
</dbReference>
<dbReference type="HAMAP" id="MF_00454">
    <property type="entry name" value="FluC"/>
    <property type="match status" value="1"/>
</dbReference>
<protein>
    <recommendedName>
        <fullName evidence="14">Fluoride-specific ion channel FluC</fullName>
    </recommendedName>
</protein>
<feature type="transmembrane region" description="Helical" evidence="14">
    <location>
        <begin position="6"/>
        <end position="26"/>
    </location>
</feature>
<feature type="transmembrane region" description="Helical" evidence="14">
    <location>
        <begin position="65"/>
        <end position="84"/>
    </location>
</feature>
<name>A0A380HMJ8_STASA</name>
<gene>
    <name evidence="15" type="primary">crcB_1</name>
    <name evidence="14" type="synonym">crcB</name>
    <name evidence="14" type="synonym">fluC</name>
    <name evidence="15" type="ORF">NCTC7688_01262</name>
</gene>
<dbReference type="Proteomes" id="UP000254707">
    <property type="component" value="Unassembled WGS sequence"/>
</dbReference>
<dbReference type="AlphaFoldDB" id="A0A380HMJ8"/>
<keyword evidence="7 14" id="KW-0915">Sodium</keyword>
<evidence type="ECO:0000256" key="4">
    <source>
        <dbReference type="ARBA" id="ARBA00022692"/>
    </source>
</evidence>
<evidence type="ECO:0000313" key="16">
    <source>
        <dbReference type="Proteomes" id="UP000254707"/>
    </source>
</evidence>
<evidence type="ECO:0000256" key="1">
    <source>
        <dbReference type="ARBA" id="ARBA00004651"/>
    </source>
</evidence>
<dbReference type="PANTHER" id="PTHR28259">
    <property type="entry name" value="FLUORIDE EXPORT PROTEIN 1-RELATED"/>
    <property type="match status" value="1"/>
</dbReference>
<dbReference type="GO" id="GO:0046872">
    <property type="term" value="F:metal ion binding"/>
    <property type="evidence" value="ECO:0007669"/>
    <property type="project" value="UniProtKB-KW"/>
</dbReference>
<evidence type="ECO:0000256" key="14">
    <source>
        <dbReference type="HAMAP-Rule" id="MF_00454"/>
    </source>
</evidence>
<dbReference type="GO" id="GO:0062054">
    <property type="term" value="F:fluoride channel activity"/>
    <property type="evidence" value="ECO:0007669"/>
    <property type="project" value="UniProtKB-UniRule"/>
</dbReference>
<keyword evidence="6 14" id="KW-1133">Transmembrane helix</keyword>
<keyword evidence="4 14" id="KW-0812">Transmembrane</keyword>
<dbReference type="InterPro" id="IPR003691">
    <property type="entry name" value="FluC"/>
</dbReference>
<feature type="binding site" evidence="14">
    <location>
        <position position="71"/>
    </location>
    <ligand>
        <name>Na(+)</name>
        <dbReference type="ChEBI" id="CHEBI:29101"/>
        <note>structural</note>
    </ligand>
</feature>
<keyword evidence="2 14" id="KW-0813">Transport</keyword>
<evidence type="ECO:0000256" key="12">
    <source>
        <dbReference type="ARBA" id="ARBA00035585"/>
    </source>
</evidence>
<evidence type="ECO:0000256" key="11">
    <source>
        <dbReference type="ARBA" id="ARBA00035120"/>
    </source>
</evidence>
<comment type="similarity">
    <text evidence="11 14">Belongs to the fluoride channel Fluc/FEX (TC 1.A.43) family.</text>
</comment>
<evidence type="ECO:0000256" key="3">
    <source>
        <dbReference type="ARBA" id="ARBA00022475"/>
    </source>
</evidence>
<evidence type="ECO:0000256" key="6">
    <source>
        <dbReference type="ARBA" id="ARBA00022989"/>
    </source>
</evidence>
<proteinExistence type="inferred from homology"/>
<comment type="function">
    <text evidence="13 14">Fluoride-specific ion channel. Important for reducing fluoride concentration in the cell, thus reducing its toxicity.</text>
</comment>
<reference evidence="15 16" key="1">
    <citation type="submission" date="2018-06" db="EMBL/GenBank/DDBJ databases">
        <authorList>
            <consortium name="Pathogen Informatics"/>
            <person name="Doyle S."/>
        </authorList>
    </citation>
    <scope>NUCLEOTIDE SEQUENCE [LARGE SCALE GENOMIC DNA]</scope>
    <source>
        <strain evidence="15 16">NCTC7688</strain>
    </source>
</reference>
<feature type="transmembrane region" description="Helical" evidence="14">
    <location>
        <begin position="96"/>
        <end position="117"/>
    </location>
</feature>
<dbReference type="GO" id="GO:0005886">
    <property type="term" value="C:plasma membrane"/>
    <property type="evidence" value="ECO:0007669"/>
    <property type="project" value="UniProtKB-SubCell"/>
</dbReference>
<dbReference type="GO" id="GO:0140114">
    <property type="term" value="P:cellular detoxification of fluoride"/>
    <property type="evidence" value="ECO:0007669"/>
    <property type="project" value="UniProtKB-UniRule"/>
</dbReference>
<comment type="subcellular location">
    <subcellularLocation>
        <location evidence="1 14">Cell membrane</location>
        <topology evidence="1 14">Multi-pass membrane protein</topology>
    </subcellularLocation>
</comment>